<evidence type="ECO:0008006" key="3">
    <source>
        <dbReference type="Google" id="ProtNLM"/>
    </source>
</evidence>
<name>A0A0F7F7N9_PAEDU</name>
<dbReference type="HOGENOM" id="CLU_109848_0_0_9"/>
<dbReference type="Gene3D" id="3.40.190.10">
    <property type="entry name" value="Periplasmic binding protein-like II"/>
    <property type="match status" value="1"/>
</dbReference>
<dbReference type="OrthoDB" id="490158at2"/>
<dbReference type="Proteomes" id="UP000034189">
    <property type="component" value="Chromosome"/>
</dbReference>
<reference evidence="1 2" key="2">
    <citation type="journal article" date="2016" name="Genome Announc.">
        <title>Genome Sequence of a Gram-Positive Diazotroph, Paenibacillus durus Type Strain ATCC 35681.</title>
        <authorList>
            <person name="Halim M.A."/>
            <person name="Rahman A.Y."/>
            <person name="Sim K.S."/>
            <person name="Yam H.C."/>
            <person name="Rahim A.A."/>
            <person name="Ghazali A.H."/>
            <person name="Najimudin N."/>
        </authorList>
    </citation>
    <scope>NUCLEOTIDE SEQUENCE [LARGE SCALE GENOMIC DNA]</scope>
    <source>
        <strain evidence="1 2">ATCC 35681</strain>
    </source>
</reference>
<dbReference type="SUPFAM" id="SSF53850">
    <property type="entry name" value="Periplasmic binding protein-like II"/>
    <property type="match status" value="1"/>
</dbReference>
<dbReference type="AlphaFoldDB" id="A0A0F7F7N9"/>
<proteinExistence type="predicted"/>
<dbReference type="SMR" id="A0A0F7F7N9"/>
<protein>
    <recommendedName>
        <fullName evidence="3">Bacilysin biosynthesis protein BacA</fullName>
    </recommendedName>
</protein>
<accession>A0A0F7F7N9</accession>
<reference evidence="1 2" key="1">
    <citation type="submission" date="2015-03" db="EMBL/GenBank/DDBJ databases">
        <authorList>
            <person name="Abdul Halim M."/>
        </authorList>
    </citation>
    <scope>NUCLEOTIDE SEQUENCE [LARGE SCALE GENOMIC DNA]</scope>
    <source>
        <strain evidence="1 2">ATCC 35681</strain>
    </source>
</reference>
<dbReference type="PATRIC" id="fig|1333534.5.peg.301"/>
<gene>
    <name evidence="1" type="ORF">VK70_01365</name>
</gene>
<evidence type="ECO:0000313" key="1">
    <source>
        <dbReference type="EMBL" id="AKG33422.1"/>
    </source>
</evidence>
<organism evidence="1 2">
    <name type="scientific">Paenibacillus durus ATCC 35681</name>
    <dbReference type="NCBI Taxonomy" id="1333534"/>
    <lineage>
        <taxon>Bacteria</taxon>
        <taxon>Bacillati</taxon>
        <taxon>Bacillota</taxon>
        <taxon>Bacilli</taxon>
        <taxon>Bacillales</taxon>
        <taxon>Paenibacillaceae</taxon>
        <taxon>Paenibacillus</taxon>
    </lineage>
</organism>
<dbReference type="EMBL" id="CP011114">
    <property type="protein sequence ID" value="AKG33422.1"/>
    <property type="molecule type" value="Genomic_DNA"/>
</dbReference>
<evidence type="ECO:0000313" key="2">
    <source>
        <dbReference type="Proteomes" id="UP000034189"/>
    </source>
</evidence>
<dbReference type="RefSeq" id="WP_025699525.1">
    <property type="nucleotide sequence ID" value="NZ_ASQQ01000683.1"/>
</dbReference>
<sequence>MIEMLTSINRQYDYFLNDLKQRKKISIGTLGPAGTSSEQALKYLITNIRKHTDETEFEIILKNNFSQIFDDLEKGFISYALIPSAYERITDFFWNNNFENNLNFIFTTPEYGIVCREGQLIDPSRKLKIACCSPVQNIIGSLSNGELKEHNVIKILTSSTTEALLCLLNGMADLAITNQTSFDLYKDRGIQFVYKKYSARIVWSLFKQKELLEVHY</sequence>